<comment type="similarity">
    <text evidence="2 12">Belongs to the integrin beta chain family.</text>
</comment>
<dbReference type="InParanoid" id="B7PAK1"/>
<keyword evidence="7" id="KW-1133">Transmembrane helix</keyword>
<keyword evidence="4 12" id="KW-0812">Transmembrane</keyword>
<dbReference type="InterPro" id="IPR015812">
    <property type="entry name" value="Integrin_bsu"/>
</dbReference>
<keyword evidence="11" id="KW-0325">Glycoprotein</keyword>
<dbReference type="GO" id="GO:0007155">
    <property type="term" value="P:cell adhesion"/>
    <property type="evidence" value="ECO:0007669"/>
    <property type="project" value="UniProtKB-KW"/>
</dbReference>
<evidence type="ECO:0000256" key="10">
    <source>
        <dbReference type="ARBA" id="ARBA00023157"/>
    </source>
</evidence>
<evidence type="ECO:0000256" key="8">
    <source>
        <dbReference type="ARBA" id="ARBA00023037"/>
    </source>
</evidence>
<keyword evidence="6" id="KW-0677">Repeat</keyword>
<sequence>MFNTACTSLSLLLLVFVSTTHCQVKQITKSSKKAPEKLLSNPCSGRETCHECFTFDSDCGWCLKEGYTNDGKPRCDTLINLAEYCPNDYFHPKNTMTKITDSELSNKGVREGEAIQIKPQEIRLRLKPKSPFPLNVEFKQAEDYPVDLYYLMDLSNSMKDDKDKLALLGDLLAEEMGKITSNFRLGFGSFVDKVVMPYVNTVPEKLRVPCDGCVAPYGFKNHMPLNSKTASFKEQVNE</sequence>
<evidence type="ECO:0000256" key="5">
    <source>
        <dbReference type="ARBA" id="ARBA00022729"/>
    </source>
</evidence>
<dbReference type="SUPFAM" id="SSF103575">
    <property type="entry name" value="Plexin repeat"/>
    <property type="match status" value="1"/>
</dbReference>
<evidence type="ECO:0007829" key="18">
    <source>
        <dbReference type="PeptideAtlas" id="B7PAK1"/>
    </source>
</evidence>
<dbReference type="AlphaFoldDB" id="B7PAK1"/>
<dbReference type="Gene3D" id="3.30.1680.10">
    <property type="entry name" value="ligand-binding face of the semaphorins, domain 2"/>
    <property type="match status" value="1"/>
</dbReference>
<evidence type="ECO:0000256" key="12">
    <source>
        <dbReference type="RuleBase" id="RU000633"/>
    </source>
</evidence>
<keyword evidence="3" id="KW-0245">EGF-like domain</keyword>
<dbReference type="SUPFAM" id="SSF53300">
    <property type="entry name" value="vWA-like"/>
    <property type="match status" value="1"/>
</dbReference>
<evidence type="ECO:0000256" key="1">
    <source>
        <dbReference type="ARBA" id="ARBA00004479"/>
    </source>
</evidence>
<keyword evidence="17" id="KW-1185">Reference proteome</keyword>
<comment type="subcellular location">
    <subcellularLocation>
        <location evidence="12">Cell membrane</location>
        <topology evidence="12">Single-pass type I membrane protein</topology>
    </subcellularLocation>
    <subcellularLocation>
        <location evidence="1">Membrane</location>
        <topology evidence="1">Single-pass type I membrane protein</topology>
    </subcellularLocation>
</comment>
<feature type="chain" id="PRO_5010825944" description="Integrin beta" evidence="13">
    <location>
        <begin position="23"/>
        <end position="238"/>
    </location>
</feature>
<name>B7PAK1_IXOSC</name>
<dbReference type="InterPro" id="IPR036465">
    <property type="entry name" value="vWFA_dom_sf"/>
</dbReference>
<reference evidence="15 17" key="1">
    <citation type="submission" date="2008-03" db="EMBL/GenBank/DDBJ databases">
        <title>Annotation of Ixodes scapularis.</title>
        <authorList>
            <consortium name="Ixodes scapularis Genome Project Consortium"/>
            <person name="Caler E."/>
            <person name="Hannick L.I."/>
            <person name="Bidwell S."/>
            <person name="Joardar V."/>
            <person name="Thiagarajan M."/>
            <person name="Amedeo P."/>
            <person name="Galinsky K.J."/>
            <person name="Schobel S."/>
            <person name="Inman J."/>
            <person name="Hostetler J."/>
            <person name="Miller J."/>
            <person name="Hammond M."/>
            <person name="Megy K."/>
            <person name="Lawson D."/>
            <person name="Kodira C."/>
            <person name="Sutton G."/>
            <person name="Meyer J."/>
            <person name="Hill C.A."/>
            <person name="Birren B."/>
            <person name="Nene V."/>
            <person name="Collins F."/>
            <person name="Alarcon-Chaidez F."/>
            <person name="Wikel S."/>
            <person name="Strausberg R."/>
        </authorList>
    </citation>
    <scope>NUCLEOTIDE SEQUENCE [LARGE SCALE GENOMIC DNA]</scope>
    <source>
        <strain evidence="17">Wikel</strain>
        <strain evidence="15">Wikel colony</strain>
    </source>
</reference>
<keyword evidence="10" id="KW-1015">Disulfide bond</keyword>
<dbReference type="VEuPathDB" id="VectorBase:ISCI002553"/>
<evidence type="ECO:0000256" key="6">
    <source>
        <dbReference type="ARBA" id="ARBA00022737"/>
    </source>
</evidence>
<organism>
    <name type="scientific">Ixodes scapularis</name>
    <name type="common">Black-legged tick</name>
    <name type="synonym">Deer tick</name>
    <dbReference type="NCBI Taxonomy" id="6945"/>
    <lineage>
        <taxon>Eukaryota</taxon>
        <taxon>Metazoa</taxon>
        <taxon>Ecdysozoa</taxon>
        <taxon>Arthropoda</taxon>
        <taxon>Chelicerata</taxon>
        <taxon>Arachnida</taxon>
        <taxon>Acari</taxon>
        <taxon>Parasitiformes</taxon>
        <taxon>Ixodida</taxon>
        <taxon>Ixodoidea</taxon>
        <taxon>Ixodidae</taxon>
        <taxon>Ixodinae</taxon>
        <taxon>Ixodes</taxon>
    </lineage>
</organism>
<protein>
    <recommendedName>
        <fullName evidence="12">Integrin beta</fullName>
    </recommendedName>
</protein>
<feature type="non-terminal residue" evidence="15">
    <location>
        <position position="238"/>
    </location>
</feature>
<dbReference type="EMBL" id="ABJB010773964">
    <property type="status" value="NOT_ANNOTATED_CDS"/>
    <property type="molecule type" value="Genomic_DNA"/>
</dbReference>
<reference evidence="16" key="2">
    <citation type="submission" date="2020-05" db="UniProtKB">
        <authorList>
            <consortium name="EnsemblMetazoa"/>
        </authorList>
    </citation>
    <scope>IDENTIFICATION</scope>
    <source>
        <strain evidence="16">wikel</strain>
    </source>
</reference>
<dbReference type="VEuPathDB" id="VectorBase:ISCP_023042"/>
<dbReference type="Proteomes" id="UP000001555">
    <property type="component" value="Unassembled WGS sequence"/>
</dbReference>
<dbReference type="HOGENOM" id="CLU_106857_0_0_1"/>
<keyword evidence="9" id="KW-0472">Membrane</keyword>
<evidence type="ECO:0000259" key="14">
    <source>
        <dbReference type="SMART" id="SM00187"/>
    </source>
</evidence>
<evidence type="ECO:0000256" key="2">
    <source>
        <dbReference type="ARBA" id="ARBA00007449"/>
    </source>
</evidence>
<evidence type="ECO:0000313" key="17">
    <source>
        <dbReference type="Proteomes" id="UP000001555"/>
    </source>
</evidence>
<dbReference type="EMBL" id="DS671760">
    <property type="protein sequence ID" value="EEC03623.1"/>
    <property type="molecule type" value="Genomic_DNA"/>
</dbReference>
<dbReference type="Gene3D" id="6.20.50.10">
    <property type="match status" value="1"/>
</dbReference>
<dbReference type="PANTHER" id="PTHR10082:SF60">
    <property type="entry name" value="INTEGRIN BETA-PS"/>
    <property type="match status" value="1"/>
</dbReference>
<dbReference type="VEuPathDB" id="VectorBase:ISCW002553"/>
<dbReference type="PaxDb" id="6945-B7PAK1"/>
<evidence type="ECO:0000256" key="7">
    <source>
        <dbReference type="ARBA" id="ARBA00022989"/>
    </source>
</evidence>
<dbReference type="PRINTS" id="PR01186">
    <property type="entry name" value="INTEGRINB"/>
</dbReference>
<dbReference type="Pfam" id="PF00362">
    <property type="entry name" value="Integrin_beta"/>
    <property type="match status" value="1"/>
</dbReference>
<dbReference type="GO" id="GO:0005886">
    <property type="term" value="C:plasma membrane"/>
    <property type="evidence" value="ECO:0007669"/>
    <property type="project" value="UniProtKB-SubCell"/>
</dbReference>
<dbReference type="Gene3D" id="3.40.50.410">
    <property type="entry name" value="von Willebrand factor, type A domain"/>
    <property type="match status" value="1"/>
</dbReference>
<dbReference type="SMART" id="SM00187">
    <property type="entry name" value="INB"/>
    <property type="match status" value="1"/>
</dbReference>
<dbReference type="EnsemblMetazoa" id="ISCW002553-RA">
    <property type="protein sequence ID" value="ISCW002553-PA"/>
    <property type="gene ID" value="ISCW002553"/>
</dbReference>
<evidence type="ECO:0000256" key="9">
    <source>
        <dbReference type="ARBA" id="ARBA00023136"/>
    </source>
</evidence>
<dbReference type="InterPro" id="IPR002369">
    <property type="entry name" value="Integrin_bsu_VWA"/>
</dbReference>
<feature type="signal peptide" evidence="13">
    <location>
        <begin position="1"/>
        <end position="22"/>
    </location>
</feature>
<keyword evidence="18" id="KW-1267">Proteomics identification</keyword>
<keyword evidence="8 12" id="KW-0401">Integrin</keyword>
<dbReference type="InterPro" id="IPR015439">
    <property type="entry name" value="Integrin_b-2_sf"/>
</dbReference>
<dbReference type="STRING" id="6945.B7PAK1"/>
<dbReference type="GO" id="GO:0007229">
    <property type="term" value="P:integrin-mediated signaling pathway"/>
    <property type="evidence" value="ECO:0007669"/>
    <property type="project" value="UniProtKB-KW"/>
</dbReference>
<gene>
    <name evidence="15" type="ORF">IscW_ISCW002553</name>
</gene>
<dbReference type="OrthoDB" id="410592at2759"/>
<dbReference type="PANTHER" id="PTHR10082">
    <property type="entry name" value="INTEGRIN BETA SUBUNIT"/>
    <property type="match status" value="1"/>
</dbReference>
<evidence type="ECO:0000313" key="16">
    <source>
        <dbReference type="EnsemblMetazoa" id="ISCW002553-PA"/>
    </source>
</evidence>
<evidence type="ECO:0000256" key="11">
    <source>
        <dbReference type="ARBA" id="ARBA00023180"/>
    </source>
</evidence>
<dbReference type="Pfam" id="PF17205">
    <property type="entry name" value="PSI_integrin"/>
    <property type="match status" value="1"/>
</dbReference>
<evidence type="ECO:0000256" key="3">
    <source>
        <dbReference type="ARBA" id="ARBA00022536"/>
    </source>
</evidence>
<keyword evidence="12" id="KW-0130">Cell adhesion</keyword>
<feature type="domain" description="Integrin beta subunit VWA" evidence="14">
    <location>
        <begin position="48"/>
        <end position="238"/>
    </location>
</feature>
<proteinExistence type="evidence at protein level"/>
<keyword evidence="5 13" id="KW-0732">Signal</keyword>
<accession>B7PAK1</accession>
<dbReference type="InterPro" id="IPR033760">
    <property type="entry name" value="Integrin_beta_N"/>
</dbReference>
<dbReference type="GO" id="GO:0032991">
    <property type="term" value="C:protein-containing complex"/>
    <property type="evidence" value="ECO:0007669"/>
    <property type="project" value="UniProtKB-ARBA"/>
</dbReference>
<evidence type="ECO:0000313" key="15">
    <source>
        <dbReference type="EMBL" id="EEC03623.1"/>
    </source>
</evidence>
<evidence type="ECO:0000256" key="4">
    <source>
        <dbReference type="ARBA" id="ARBA00022692"/>
    </source>
</evidence>
<evidence type="ECO:0000256" key="13">
    <source>
        <dbReference type="SAM" id="SignalP"/>
    </source>
</evidence>